<reference evidence="8 9" key="1">
    <citation type="submission" date="2022-12" db="EMBL/GenBank/DDBJ databases">
        <title>Chromosome-level genome assembly of true bugs.</title>
        <authorList>
            <person name="Ma L."/>
            <person name="Li H."/>
        </authorList>
    </citation>
    <scope>NUCLEOTIDE SEQUENCE [LARGE SCALE GENOMIC DNA]</scope>
    <source>
        <strain evidence="8">Lab_2022b</strain>
    </source>
</reference>
<gene>
    <name evidence="8" type="ORF">O3M35_010521</name>
</gene>
<organism evidence="8 9">
    <name type="scientific">Rhynocoris fuscipes</name>
    <dbReference type="NCBI Taxonomy" id="488301"/>
    <lineage>
        <taxon>Eukaryota</taxon>
        <taxon>Metazoa</taxon>
        <taxon>Ecdysozoa</taxon>
        <taxon>Arthropoda</taxon>
        <taxon>Hexapoda</taxon>
        <taxon>Insecta</taxon>
        <taxon>Pterygota</taxon>
        <taxon>Neoptera</taxon>
        <taxon>Paraneoptera</taxon>
        <taxon>Hemiptera</taxon>
        <taxon>Heteroptera</taxon>
        <taxon>Panheteroptera</taxon>
        <taxon>Cimicomorpha</taxon>
        <taxon>Reduviidae</taxon>
        <taxon>Harpactorinae</taxon>
        <taxon>Harpactorini</taxon>
        <taxon>Rhynocoris</taxon>
    </lineage>
</organism>
<evidence type="ECO:0000256" key="1">
    <source>
        <dbReference type="ARBA" id="ARBA00004325"/>
    </source>
</evidence>
<accession>A0AAW1D6X9</accession>
<keyword evidence="7" id="KW-0999">Mitochondrion inner membrane</keyword>
<dbReference type="GO" id="GO:0042407">
    <property type="term" value="P:cristae formation"/>
    <property type="evidence" value="ECO:0007669"/>
    <property type="project" value="InterPro"/>
</dbReference>
<evidence type="ECO:0000313" key="8">
    <source>
        <dbReference type="EMBL" id="KAK9504105.1"/>
    </source>
</evidence>
<sequence>MANDDEKRKYVPIRQEKPNCFLWFFSPLVYTGRTPCITKECNLPNIHPLDTEGHLRPLLSIGWWFIRLLRRLLLPSIGVVHAAGPAQSSTKKEKECDPCRKLVRACDLPLYVEDGTKKCVDCVDTSAPPPEETIFTETIKCARKEIWFLMEQLKIVQKEVVTSLQSFREQSEDVVSFLREESNFAPRMGAIAVGGLTGYILALRRGIFRKLIYTTVGSTSIAALCYPKEAKAYSQDGFKIVKKYALIGYHFLNGVSRDLTGYQLPPLPNGHLVISDSAHPGPEAVPSSAHILPPTATPTHIPLPHEDPHEMKVITRIVKKMKVKVPKNAYAFPKSAKNIPPDNR</sequence>
<evidence type="ECO:0000313" key="9">
    <source>
        <dbReference type="Proteomes" id="UP001461498"/>
    </source>
</evidence>
<comment type="subcellular location">
    <subcellularLocation>
        <location evidence="7">Mitochondrion inner membrane</location>
    </subcellularLocation>
    <subcellularLocation>
        <location evidence="1">Mitochondrion membrane</location>
    </subcellularLocation>
</comment>
<dbReference type="GO" id="GO:0061617">
    <property type="term" value="C:MICOS complex"/>
    <property type="evidence" value="ECO:0007669"/>
    <property type="project" value="UniProtKB-UniRule"/>
</dbReference>
<comment type="subunit">
    <text evidence="7">Component of the mitochondrial contact site and cristae organizing system (MICOS) complex.</text>
</comment>
<dbReference type="InterPro" id="IPR019166">
    <property type="entry name" value="MIC26/MIC27"/>
</dbReference>
<dbReference type="AlphaFoldDB" id="A0AAW1D6X9"/>
<dbReference type="Proteomes" id="UP001461498">
    <property type="component" value="Unassembled WGS sequence"/>
</dbReference>
<dbReference type="PANTHER" id="PTHR14564">
    <property type="entry name" value="MICOS COMPLEX SUBUNIT MIC26 / MIC27 FAMILY MEMBER"/>
    <property type="match status" value="1"/>
</dbReference>
<dbReference type="EMBL" id="JAPXFL010000007">
    <property type="protein sequence ID" value="KAK9504105.1"/>
    <property type="molecule type" value="Genomic_DNA"/>
</dbReference>
<dbReference type="InterPro" id="IPR033182">
    <property type="entry name" value="MIC26/MIC27_animal"/>
</dbReference>
<keyword evidence="9" id="KW-1185">Reference proteome</keyword>
<evidence type="ECO:0000256" key="4">
    <source>
        <dbReference type="ARBA" id="ARBA00022989"/>
    </source>
</evidence>
<keyword evidence="4" id="KW-1133">Transmembrane helix</keyword>
<comment type="function">
    <text evidence="7">Component of the MICOS complex, a large protein complex of the mitochondrial inner membrane that plays crucial roles in the maintenance of crista junctions, inner membrane architecture, and formation of contact sites to the outer membrane.</text>
</comment>
<comment type="caution">
    <text evidence="8">The sequence shown here is derived from an EMBL/GenBank/DDBJ whole genome shotgun (WGS) entry which is preliminary data.</text>
</comment>
<protein>
    <recommendedName>
        <fullName evidence="7">MICOS complex subunit</fullName>
    </recommendedName>
</protein>
<evidence type="ECO:0000256" key="2">
    <source>
        <dbReference type="ARBA" id="ARBA00010904"/>
    </source>
</evidence>
<comment type="similarity">
    <text evidence="2">Belongs to the apolipoprotein O/MICOS complex subunit Mic27 family.</text>
</comment>
<keyword evidence="3" id="KW-0812">Transmembrane</keyword>
<evidence type="ECO:0000256" key="3">
    <source>
        <dbReference type="ARBA" id="ARBA00022692"/>
    </source>
</evidence>
<evidence type="ECO:0000256" key="6">
    <source>
        <dbReference type="ARBA" id="ARBA00023136"/>
    </source>
</evidence>
<evidence type="ECO:0000256" key="7">
    <source>
        <dbReference type="RuleBase" id="RU363021"/>
    </source>
</evidence>
<keyword evidence="5 7" id="KW-0496">Mitochondrion</keyword>
<name>A0AAW1D6X9_9HEMI</name>
<dbReference type="Pfam" id="PF09769">
    <property type="entry name" value="ApoO"/>
    <property type="match status" value="1"/>
</dbReference>
<evidence type="ECO:0000256" key="5">
    <source>
        <dbReference type="ARBA" id="ARBA00023128"/>
    </source>
</evidence>
<proteinExistence type="inferred from homology"/>
<keyword evidence="6" id="KW-0472">Membrane</keyword>